<evidence type="ECO:0000256" key="1">
    <source>
        <dbReference type="SAM" id="Phobius"/>
    </source>
</evidence>
<dbReference type="Proteomes" id="UP000324176">
    <property type="component" value="Unassembled WGS sequence"/>
</dbReference>
<protein>
    <submittedName>
        <fullName evidence="2">Uncharacterized protein</fullName>
    </submittedName>
</protein>
<evidence type="ECO:0000313" key="2">
    <source>
        <dbReference type="EMBL" id="TYP91286.1"/>
    </source>
</evidence>
<organism evidence="2 3">
    <name type="scientific">Nitrosomonas communis</name>
    <dbReference type="NCBI Taxonomy" id="44574"/>
    <lineage>
        <taxon>Bacteria</taxon>
        <taxon>Pseudomonadati</taxon>
        <taxon>Pseudomonadota</taxon>
        <taxon>Betaproteobacteria</taxon>
        <taxon>Nitrosomonadales</taxon>
        <taxon>Nitrosomonadaceae</taxon>
        <taxon>Nitrosomonas</taxon>
    </lineage>
</organism>
<comment type="caution">
    <text evidence="2">The sequence shown here is derived from an EMBL/GenBank/DDBJ whole genome shotgun (WGS) entry which is preliminary data.</text>
</comment>
<gene>
    <name evidence="2" type="ORF">BCL69_101057</name>
</gene>
<keyword evidence="1" id="KW-0812">Transmembrane</keyword>
<evidence type="ECO:0000313" key="3">
    <source>
        <dbReference type="Proteomes" id="UP000324176"/>
    </source>
</evidence>
<accession>A0A5D3YH58</accession>
<feature type="transmembrane region" description="Helical" evidence="1">
    <location>
        <begin position="6"/>
        <end position="25"/>
    </location>
</feature>
<reference evidence="2 3" key="1">
    <citation type="submission" date="2019-07" db="EMBL/GenBank/DDBJ databases">
        <title>Active sludge and wastewater microbial communities from Klosterneuburg, Austria.</title>
        <authorList>
            <person name="Wagner M."/>
        </authorList>
    </citation>
    <scope>NUCLEOTIDE SEQUENCE [LARGE SCALE GENOMIC DNA]</scope>
    <source>
        <strain evidence="2 3">Nm2</strain>
    </source>
</reference>
<keyword evidence="1" id="KW-1133">Transmembrane helix</keyword>
<keyword evidence="1" id="KW-0472">Membrane</keyword>
<dbReference type="EMBL" id="VNHT01000010">
    <property type="protein sequence ID" value="TYP91286.1"/>
    <property type="molecule type" value="Genomic_DNA"/>
</dbReference>
<sequence>MINILIIALTILVSLVELSVVIWSLKSTRDKFARADNDSDKNRRNN</sequence>
<name>A0A5D3YH58_9PROT</name>
<proteinExistence type="predicted"/>
<dbReference type="AlphaFoldDB" id="A0A5D3YH58"/>